<dbReference type="AlphaFoldDB" id="A0A7Z7NBN5"/>
<dbReference type="PROSITE" id="PS51123">
    <property type="entry name" value="OMPA_2"/>
    <property type="match status" value="1"/>
</dbReference>
<sequence>MVGLKAGVGQSPAPPTDARRTPKFQRHPLGLSWLIGLVAIPLLITAIGYGAYERPEAVTGPTGDLPTLTTTSGTPSAPALSLSLLSISRSGNTITLIGDCPDDAAKAALMKSLKGLLTPGVNVIDQIRIDPIVHSLDFSSAEPVFTASVPIPDFSLKVELDTITLTGTAASGDQKDAVERAAVTAWPGMNIANKIAAKGAPPGPPGAAPCADLQAAINAGTGGPIFFADDGVSLTPADNQILTRVADQLKACPNARVTINGYTDNFGSEGLNIPLSAQRANTVADFLVAHGVARDHVVAKGLGSTNPIAGNDTAEGRAKNRRAEIVVS</sequence>
<keyword evidence="9" id="KW-1185">Reference proteome</keyword>
<dbReference type="Gene3D" id="3.40.1520.20">
    <property type="match status" value="1"/>
</dbReference>
<evidence type="ECO:0000256" key="6">
    <source>
        <dbReference type="SAM" id="Phobius"/>
    </source>
</evidence>
<dbReference type="Gene3D" id="3.30.1330.60">
    <property type="entry name" value="OmpA-like domain"/>
    <property type="match status" value="1"/>
</dbReference>
<gene>
    <name evidence="8" type="primary">arfA</name>
    <name evidence="8" type="ORF">MSIMFB_04573</name>
</gene>
<feature type="transmembrane region" description="Helical" evidence="6">
    <location>
        <begin position="29"/>
        <end position="52"/>
    </location>
</feature>
<proteinExistence type="predicted"/>
<evidence type="ECO:0000256" key="2">
    <source>
        <dbReference type="ARBA" id="ARBA00023136"/>
    </source>
</evidence>
<dbReference type="PROSITE" id="PS01068">
    <property type="entry name" value="OMPA_1"/>
    <property type="match status" value="1"/>
</dbReference>
<dbReference type="PANTHER" id="PTHR30329">
    <property type="entry name" value="STATOR ELEMENT OF FLAGELLAR MOTOR COMPLEX"/>
    <property type="match status" value="1"/>
</dbReference>
<protein>
    <submittedName>
        <fullName evidence="8">Peptidoglycan-binding protein ArfA</fullName>
    </submittedName>
</protein>
<evidence type="ECO:0000313" key="9">
    <source>
        <dbReference type="Proteomes" id="UP000554965"/>
    </source>
</evidence>
<dbReference type="InterPro" id="IPR006690">
    <property type="entry name" value="OMPA-like_CS"/>
</dbReference>
<dbReference type="InterPro" id="IPR006664">
    <property type="entry name" value="OMP_bac"/>
</dbReference>
<comment type="subcellular location">
    <subcellularLocation>
        <location evidence="1">Cell outer membrane</location>
    </subcellularLocation>
</comment>
<dbReference type="PRINTS" id="PR01021">
    <property type="entry name" value="OMPADOMAIN"/>
</dbReference>
<keyword evidence="2 4" id="KW-0472">Membrane</keyword>
<accession>A0A7Z7NBN5</accession>
<feature type="domain" description="OmpA-like" evidence="7">
    <location>
        <begin position="214"/>
        <end position="328"/>
    </location>
</feature>
<evidence type="ECO:0000256" key="1">
    <source>
        <dbReference type="ARBA" id="ARBA00004442"/>
    </source>
</evidence>
<dbReference type="Pfam" id="PF00691">
    <property type="entry name" value="OmpA"/>
    <property type="match status" value="1"/>
</dbReference>
<evidence type="ECO:0000256" key="4">
    <source>
        <dbReference type="PROSITE-ProRule" id="PRU00473"/>
    </source>
</evidence>
<dbReference type="EMBL" id="OCTY01000002">
    <property type="protein sequence ID" value="SOJ57095.1"/>
    <property type="molecule type" value="Genomic_DNA"/>
</dbReference>
<dbReference type="InterPro" id="IPR036737">
    <property type="entry name" value="OmpA-like_sf"/>
</dbReference>
<name>A0A7Z7NBN5_9MYCO</name>
<feature type="region of interest" description="Disordered" evidence="5">
    <location>
        <begin position="1"/>
        <end position="23"/>
    </location>
</feature>
<evidence type="ECO:0000256" key="3">
    <source>
        <dbReference type="ARBA" id="ARBA00023237"/>
    </source>
</evidence>
<reference evidence="8 9" key="1">
    <citation type="submission" date="2017-10" db="EMBL/GenBank/DDBJ databases">
        <authorList>
            <consortium name="Urmite Genomes"/>
        </authorList>
    </citation>
    <scope>NUCLEOTIDE SEQUENCE [LARGE SCALE GENOMIC DNA]</scope>
    <source>
        <strain evidence="8 9">FB-527</strain>
    </source>
</reference>
<organism evidence="8 9">
    <name type="scientific">Mycobacterium simulans</name>
    <dbReference type="NCBI Taxonomy" id="627089"/>
    <lineage>
        <taxon>Bacteria</taxon>
        <taxon>Bacillati</taxon>
        <taxon>Actinomycetota</taxon>
        <taxon>Actinomycetes</taxon>
        <taxon>Mycobacteriales</taxon>
        <taxon>Mycobacteriaceae</taxon>
        <taxon>Mycobacterium</taxon>
    </lineage>
</organism>
<comment type="caution">
    <text evidence="8">The sequence shown here is derived from an EMBL/GenBank/DDBJ whole genome shotgun (WGS) entry which is preliminary data.</text>
</comment>
<keyword evidence="6" id="KW-1133">Transmembrane helix</keyword>
<dbReference type="InterPro" id="IPR050330">
    <property type="entry name" value="Bact_OuterMem_StrucFunc"/>
</dbReference>
<keyword evidence="3" id="KW-0998">Cell outer membrane</keyword>
<dbReference type="PANTHER" id="PTHR30329:SF21">
    <property type="entry name" value="LIPOPROTEIN YIAD-RELATED"/>
    <property type="match status" value="1"/>
</dbReference>
<evidence type="ECO:0000256" key="5">
    <source>
        <dbReference type="SAM" id="MobiDB-lite"/>
    </source>
</evidence>
<dbReference type="Proteomes" id="UP000554965">
    <property type="component" value="Unassembled WGS sequence"/>
</dbReference>
<dbReference type="CDD" id="cd07185">
    <property type="entry name" value="OmpA_C-like"/>
    <property type="match status" value="1"/>
</dbReference>
<dbReference type="InterPro" id="IPR054121">
    <property type="entry name" value="ArfA_BON-like"/>
</dbReference>
<dbReference type="SUPFAM" id="SSF103088">
    <property type="entry name" value="OmpA-like"/>
    <property type="match status" value="1"/>
</dbReference>
<evidence type="ECO:0000313" key="8">
    <source>
        <dbReference type="EMBL" id="SOJ57095.1"/>
    </source>
</evidence>
<dbReference type="InterPro" id="IPR006665">
    <property type="entry name" value="OmpA-like"/>
</dbReference>
<evidence type="ECO:0000259" key="7">
    <source>
        <dbReference type="PROSITE" id="PS51123"/>
    </source>
</evidence>
<keyword evidence="6" id="KW-0812">Transmembrane</keyword>
<dbReference type="Pfam" id="PF21923">
    <property type="entry name" value="BON_like"/>
    <property type="match status" value="1"/>
</dbReference>
<dbReference type="GO" id="GO:0009279">
    <property type="term" value="C:cell outer membrane"/>
    <property type="evidence" value="ECO:0007669"/>
    <property type="project" value="UniProtKB-SubCell"/>
</dbReference>